<feature type="region of interest" description="Disordered" evidence="1">
    <location>
        <begin position="1"/>
        <end position="59"/>
    </location>
</feature>
<name>A0ABM8GKJ9_9MICO</name>
<evidence type="ECO:0000313" key="2">
    <source>
        <dbReference type="EMBL" id="BDZ48902.1"/>
    </source>
</evidence>
<reference evidence="3" key="1">
    <citation type="journal article" date="2019" name="Int. J. Syst. Evol. Microbiol.">
        <title>The Global Catalogue of Microorganisms (GCM) 10K type strain sequencing project: providing services to taxonomists for standard genome sequencing and annotation.</title>
        <authorList>
            <consortium name="The Broad Institute Genomics Platform"/>
            <consortium name="The Broad Institute Genome Sequencing Center for Infectious Disease"/>
            <person name="Wu L."/>
            <person name="Ma J."/>
        </authorList>
    </citation>
    <scope>NUCLEOTIDE SEQUENCE [LARGE SCALE GENOMIC DNA]</scope>
    <source>
        <strain evidence="3">NBRC 108728</strain>
    </source>
</reference>
<keyword evidence="3" id="KW-1185">Reference proteome</keyword>
<proteinExistence type="predicted"/>
<gene>
    <name evidence="2" type="ORF">GCM10025867_11430</name>
</gene>
<evidence type="ECO:0000313" key="3">
    <source>
        <dbReference type="Proteomes" id="UP001321486"/>
    </source>
</evidence>
<dbReference type="EMBL" id="AP027732">
    <property type="protein sequence ID" value="BDZ48902.1"/>
    <property type="molecule type" value="Genomic_DNA"/>
</dbReference>
<sequence>MVGGAAPEERERLGRIGSRQSVEESHGVPFGGGTSRTGHAGTAAREAAVSRMSLQGSPK</sequence>
<accession>A0ABM8GKJ9</accession>
<protein>
    <submittedName>
        <fullName evidence="2">Uncharacterized protein</fullName>
    </submittedName>
</protein>
<organism evidence="2 3">
    <name type="scientific">Frondihabitans sucicola</name>
    <dbReference type="NCBI Taxonomy" id="1268041"/>
    <lineage>
        <taxon>Bacteria</taxon>
        <taxon>Bacillati</taxon>
        <taxon>Actinomycetota</taxon>
        <taxon>Actinomycetes</taxon>
        <taxon>Micrococcales</taxon>
        <taxon>Microbacteriaceae</taxon>
        <taxon>Frondihabitans</taxon>
    </lineage>
</organism>
<evidence type="ECO:0000256" key="1">
    <source>
        <dbReference type="SAM" id="MobiDB-lite"/>
    </source>
</evidence>
<dbReference type="Proteomes" id="UP001321486">
    <property type="component" value="Chromosome"/>
</dbReference>